<dbReference type="SUPFAM" id="SSF52374">
    <property type="entry name" value="Nucleotidylyl transferase"/>
    <property type="match status" value="1"/>
</dbReference>
<evidence type="ECO:0000313" key="19">
    <source>
        <dbReference type="Proteomes" id="UP000190150"/>
    </source>
</evidence>
<feature type="binding site" evidence="16">
    <location>
        <position position="345"/>
    </location>
    <ligand>
        <name>ATP</name>
        <dbReference type="ChEBI" id="CHEBI:30616"/>
    </ligand>
</feature>
<evidence type="ECO:0000256" key="11">
    <source>
        <dbReference type="ARBA" id="ARBA00022840"/>
    </source>
</evidence>
<dbReference type="NCBIfam" id="TIGR00399">
    <property type="entry name" value="metG_C_term"/>
    <property type="match status" value="1"/>
</dbReference>
<keyword evidence="14 16" id="KW-0030">Aminoacyl-tRNA synthetase</keyword>
<feature type="binding site" evidence="16">
    <location>
        <position position="161"/>
    </location>
    <ligand>
        <name>Zn(2+)</name>
        <dbReference type="ChEBI" id="CHEBI:29105"/>
    </ligand>
</feature>
<dbReference type="GO" id="GO:0006431">
    <property type="term" value="P:methionyl-tRNA aminoacylation"/>
    <property type="evidence" value="ECO:0007669"/>
    <property type="project" value="UniProtKB-UniRule"/>
</dbReference>
<dbReference type="InterPro" id="IPR029038">
    <property type="entry name" value="MetRS_Zn"/>
</dbReference>
<dbReference type="InterPro" id="IPR023458">
    <property type="entry name" value="Met-tRNA_ligase_1"/>
</dbReference>
<evidence type="ECO:0000256" key="16">
    <source>
        <dbReference type="HAMAP-Rule" id="MF_00098"/>
    </source>
</evidence>
<dbReference type="Gene3D" id="2.20.28.20">
    <property type="entry name" value="Methionyl-tRNA synthetase, Zn-domain"/>
    <property type="match status" value="1"/>
</dbReference>
<keyword evidence="6 16" id="KW-0820">tRNA-binding</keyword>
<dbReference type="Pfam" id="PF19303">
    <property type="entry name" value="Anticodon_3"/>
    <property type="match status" value="1"/>
</dbReference>
<dbReference type="Gene3D" id="3.40.50.620">
    <property type="entry name" value="HUPs"/>
    <property type="match status" value="1"/>
</dbReference>
<dbReference type="HAMAP" id="MF_00098">
    <property type="entry name" value="Met_tRNA_synth_type1"/>
    <property type="match status" value="1"/>
</dbReference>
<dbReference type="InterPro" id="IPR002547">
    <property type="entry name" value="tRNA-bd_dom"/>
</dbReference>
<evidence type="ECO:0000256" key="10">
    <source>
        <dbReference type="ARBA" id="ARBA00022833"/>
    </source>
</evidence>
<dbReference type="EMBL" id="FUZF01000010">
    <property type="protein sequence ID" value="SKB80358.1"/>
    <property type="molecule type" value="Genomic_DNA"/>
</dbReference>
<dbReference type="GO" id="GO:0004825">
    <property type="term" value="F:methionine-tRNA ligase activity"/>
    <property type="evidence" value="ECO:0007669"/>
    <property type="project" value="UniProtKB-UniRule"/>
</dbReference>
<dbReference type="CDD" id="cd07957">
    <property type="entry name" value="Anticodon_Ia_Met"/>
    <property type="match status" value="1"/>
</dbReference>
<protein>
    <recommendedName>
        <fullName evidence="16">Methionine--tRNA ligase</fullName>
        <ecNumber evidence="16">6.1.1.10</ecNumber>
    </recommendedName>
    <alternativeName>
        <fullName evidence="16">Methionyl-tRNA synthetase</fullName>
        <shortName evidence="16">MetRS</shortName>
    </alternativeName>
</protein>
<dbReference type="SUPFAM" id="SSF50249">
    <property type="entry name" value="Nucleic acid-binding proteins"/>
    <property type="match status" value="1"/>
</dbReference>
<dbReference type="CDD" id="cd00814">
    <property type="entry name" value="MetRS_core"/>
    <property type="match status" value="1"/>
</dbReference>
<feature type="binding site" evidence="16">
    <location>
        <position position="164"/>
    </location>
    <ligand>
        <name>Zn(2+)</name>
        <dbReference type="ChEBI" id="CHEBI:29105"/>
    </ligand>
</feature>
<comment type="catalytic activity">
    <reaction evidence="15 16">
        <text>tRNA(Met) + L-methionine + ATP = L-methionyl-tRNA(Met) + AMP + diphosphate</text>
        <dbReference type="Rhea" id="RHEA:13481"/>
        <dbReference type="Rhea" id="RHEA-COMP:9667"/>
        <dbReference type="Rhea" id="RHEA-COMP:9698"/>
        <dbReference type="ChEBI" id="CHEBI:30616"/>
        <dbReference type="ChEBI" id="CHEBI:33019"/>
        <dbReference type="ChEBI" id="CHEBI:57844"/>
        <dbReference type="ChEBI" id="CHEBI:78442"/>
        <dbReference type="ChEBI" id="CHEBI:78530"/>
        <dbReference type="ChEBI" id="CHEBI:456215"/>
        <dbReference type="EC" id="6.1.1.10"/>
    </reaction>
</comment>
<keyword evidence="13 16" id="KW-0648">Protein biosynthesis</keyword>
<keyword evidence="19" id="KW-1185">Reference proteome</keyword>
<feature type="short sequence motif" description="'KMSKS' region" evidence="16">
    <location>
        <begin position="342"/>
        <end position="346"/>
    </location>
</feature>
<dbReference type="InterPro" id="IPR014729">
    <property type="entry name" value="Rossmann-like_a/b/a_fold"/>
</dbReference>
<keyword evidence="11 16" id="KW-0067">ATP-binding</keyword>
<evidence type="ECO:0000256" key="12">
    <source>
        <dbReference type="ARBA" id="ARBA00022884"/>
    </source>
</evidence>
<feature type="domain" description="TRNA-binding" evidence="17">
    <location>
        <begin position="588"/>
        <end position="689"/>
    </location>
</feature>
<dbReference type="InterPro" id="IPR004495">
    <property type="entry name" value="Met-tRNA-synth_bsu_C"/>
</dbReference>
<dbReference type="AlphaFoldDB" id="A0A1T5E8K0"/>
<dbReference type="CDD" id="cd02800">
    <property type="entry name" value="tRNA_bind_EcMetRS_like"/>
    <property type="match status" value="1"/>
</dbReference>
<feature type="binding site" evidence="16">
    <location>
        <position position="148"/>
    </location>
    <ligand>
        <name>Zn(2+)</name>
        <dbReference type="ChEBI" id="CHEBI:29105"/>
    </ligand>
</feature>
<dbReference type="PANTHER" id="PTHR45765">
    <property type="entry name" value="METHIONINE--TRNA LIGASE"/>
    <property type="match status" value="1"/>
</dbReference>
<keyword evidence="10 16" id="KW-0862">Zinc</keyword>
<feature type="binding site" evidence="16">
    <location>
        <position position="151"/>
    </location>
    <ligand>
        <name>Zn(2+)</name>
        <dbReference type="ChEBI" id="CHEBI:29105"/>
    </ligand>
</feature>
<comment type="subunit">
    <text evidence="4 16">Homodimer.</text>
</comment>
<gene>
    <name evidence="16" type="primary">metG</name>
    <name evidence="18" type="ORF">SAMN05660841_02433</name>
</gene>
<accession>A0A1T5E8K0</accession>
<dbReference type="InterPro" id="IPR001412">
    <property type="entry name" value="aa-tRNA-synth_I_CS"/>
</dbReference>
<dbReference type="RefSeq" id="WP_079643346.1">
    <property type="nucleotide sequence ID" value="NZ_FUZF01000010.1"/>
</dbReference>
<dbReference type="GO" id="GO:0005524">
    <property type="term" value="F:ATP binding"/>
    <property type="evidence" value="ECO:0007669"/>
    <property type="project" value="UniProtKB-UniRule"/>
</dbReference>
<proteinExistence type="inferred from homology"/>
<comment type="cofactor">
    <cofactor evidence="16">
        <name>Zn(2+)</name>
        <dbReference type="ChEBI" id="CHEBI:29105"/>
    </cofactor>
    <text evidence="16">Binds 1 zinc ion per subunit.</text>
</comment>
<dbReference type="GO" id="GO:0000049">
    <property type="term" value="F:tRNA binding"/>
    <property type="evidence" value="ECO:0007669"/>
    <property type="project" value="UniProtKB-UniRule"/>
</dbReference>
<evidence type="ECO:0000256" key="7">
    <source>
        <dbReference type="ARBA" id="ARBA00022598"/>
    </source>
</evidence>
<evidence type="ECO:0000256" key="6">
    <source>
        <dbReference type="ARBA" id="ARBA00022555"/>
    </source>
</evidence>
<dbReference type="InterPro" id="IPR015413">
    <property type="entry name" value="Methionyl/Leucyl_tRNA_Synth"/>
</dbReference>
<evidence type="ECO:0000313" key="18">
    <source>
        <dbReference type="EMBL" id="SKB80358.1"/>
    </source>
</evidence>
<evidence type="ECO:0000256" key="2">
    <source>
        <dbReference type="ARBA" id="ARBA00004496"/>
    </source>
</evidence>
<sequence length="689" mass="78276">MSNLSKKRYTITSALPYANGPLHIGHLAGAYIPGDIFVRFLRLNNKDVVYVCGSDEHGAAITIKAKKEGVTPREIIDKYNQQIKQSFEDFGIAFDIYHRTSEPIHHELSQEFFLNLYEKGEFIEKFSEQYYDEEFHQFLADRYITGTCPHCQNEGAYGDQCEKCGTSLSPTDLINPKSTLSGKTPILKETKHWYLPLDKYQPWLEKWLIEGKKDVLKSNVFGQCQSWLKSGLQPRSMTRDLDWGVDVPLEEAVGKKLYVWLDAPIGYISATKQWAIDNGKNWESYWKKQSNPEDDATLIHFIGKDNIVFHCIIFPAILHAHGEYILPDNIPANEFLNLEGDKLSTSRNHAVWLHEYLEEFPGKQDELRYVLTSILPETSDSEFTWKDFQARVNNELVAILGNFVNRVMVLSHKYFEGKVLKGSAYNAVDNTVFDELSKFPTLIEQSLSSYRFREALSHFMNAARLGNKYLADEEPWKVIKTDEERVKTVLNVATQIVANLAILAQPFLPKTADRLFEMLQISVREWDKAGTSDLIDEDHSLGEVQLLFDKITDEQVEFQLEKLAAAKVNNAKAAVSVAPAKANINFDDFMKLDIRVGTILEAEKIAKTKKLLKLKIDTGIDQRTVVSGIAEFFDPEDIVGKQVSILVNLEPREIKGIQSQGMILMAEDADGRLDFVNPQTSITAGSVVR</sequence>
<comment type="subcellular location">
    <subcellularLocation>
        <location evidence="2 16">Cytoplasm</location>
    </subcellularLocation>
</comment>
<dbReference type="EC" id="6.1.1.10" evidence="16"/>
<dbReference type="NCBIfam" id="NF001100">
    <property type="entry name" value="PRK00133.1"/>
    <property type="match status" value="1"/>
</dbReference>
<evidence type="ECO:0000259" key="17">
    <source>
        <dbReference type="PROSITE" id="PS50886"/>
    </source>
</evidence>
<dbReference type="GO" id="GO:0005829">
    <property type="term" value="C:cytosol"/>
    <property type="evidence" value="ECO:0007669"/>
    <property type="project" value="TreeGrafter"/>
</dbReference>
<keyword evidence="9 16" id="KW-0547">Nucleotide-binding</keyword>
<organism evidence="18 19">
    <name type="scientific">Sphingobacterium nematocida</name>
    <dbReference type="NCBI Taxonomy" id="1513896"/>
    <lineage>
        <taxon>Bacteria</taxon>
        <taxon>Pseudomonadati</taxon>
        <taxon>Bacteroidota</taxon>
        <taxon>Sphingobacteriia</taxon>
        <taxon>Sphingobacteriales</taxon>
        <taxon>Sphingobacteriaceae</taxon>
        <taxon>Sphingobacterium</taxon>
    </lineage>
</organism>
<evidence type="ECO:0000256" key="9">
    <source>
        <dbReference type="ARBA" id="ARBA00022741"/>
    </source>
</evidence>
<keyword evidence="5 16" id="KW-0963">Cytoplasm</keyword>
<dbReference type="InterPro" id="IPR009080">
    <property type="entry name" value="tRNAsynth_Ia_anticodon-bd"/>
</dbReference>
<dbReference type="SUPFAM" id="SSF47323">
    <property type="entry name" value="Anticodon-binding domain of a subclass of class I aminoacyl-tRNA synthetases"/>
    <property type="match status" value="1"/>
</dbReference>
<keyword evidence="8 16" id="KW-0479">Metal-binding</keyword>
<evidence type="ECO:0000256" key="15">
    <source>
        <dbReference type="ARBA" id="ARBA00047364"/>
    </source>
</evidence>
<feature type="short sequence motif" description="'HIGH' region" evidence="16">
    <location>
        <begin position="16"/>
        <end position="26"/>
    </location>
</feature>
<dbReference type="FunFam" id="2.20.28.20:FF:000001">
    <property type="entry name" value="Methionine--tRNA ligase"/>
    <property type="match status" value="1"/>
</dbReference>
<dbReference type="GO" id="GO:0046872">
    <property type="term" value="F:metal ion binding"/>
    <property type="evidence" value="ECO:0007669"/>
    <property type="project" value="UniProtKB-KW"/>
</dbReference>
<dbReference type="STRING" id="1513896.SAMN05660841_02433"/>
<evidence type="ECO:0000256" key="14">
    <source>
        <dbReference type="ARBA" id="ARBA00023146"/>
    </source>
</evidence>
<dbReference type="Pfam" id="PF09334">
    <property type="entry name" value="tRNA-synt_1g"/>
    <property type="match status" value="1"/>
</dbReference>
<evidence type="ECO:0000256" key="1">
    <source>
        <dbReference type="ARBA" id="ARBA00003314"/>
    </source>
</evidence>
<evidence type="ECO:0000256" key="8">
    <source>
        <dbReference type="ARBA" id="ARBA00022723"/>
    </source>
</evidence>
<evidence type="ECO:0000256" key="3">
    <source>
        <dbReference type="ARBA" id="ARBA00008258"/>
    </source>
</evidence>
<dbReference type="Gene3D" id="1.10.730.10">
    <property type="entry name" value="Isoleucyl-tRNA Synthetase, Domain 1"/>
    <property type="match status" value="1"/>
</dbReference>
<evidence type="ECO:0000256" key="5">
    <source>
        <dbReference type="ARBA" id="ARBA00022490"/>
    </source>
</evidence>
<keyword evidence="12 16" id="KW-0694">RNA-binding</keyword>
<name>A0A1T5E8K0_9SPHI</name>
<evidence type="ECO:0000256" key="4">
    <source>
        <dbReference type="ARBA" id="ARBA00011738"/>
    </source>
</evidence>
<dbReference type="InterPro" id="IPR041872">
    <property type="entry name" value="Anticodon_Met"/>
</dbReference>
<dbReference type="PROSITE" id="PS50886">
    <property type="entry name" value="TRBD"/>
    <property type="match status" value="1"/>
</dbReference>
<dbReference type="Gene3D" id="2.40.50.140">
    <property type="entry name" value="Nucleic acid-binding proteins"/>
    <property type="match status" value="1"/>
</dbReference>
<comment type="function">
    <text evidence="1 16">Is required not only for elongation of protein synthesis but also for the initiation of all mRNA translation through initiator tRNA(fMet) aminoacylation.</text>
</comment>
<dbReference type="PROSITE" id="PS00178">
    <property type="entry name" value="AA_TRNA_LIGASE_I"/>
    <property type="match status" value="1"/>
</dbReference>
<dbReference type="InterPro" id="IPR012340">
    <property type="entry name" value="NA-bd_OB-fold"/>
</dbReference>
<dbReference type="Pfam" id="PF01588">
    <property type="entry name" value="tRNA_bind"/>
    <property type="match status" value="1"/>
</dbReference>
<dbReference type="Proteomes" id="UP000190150">
    <property type="component" value="Unassembled WGS sequence"/>
</dbReference>
<evidence type="ECO:0000256" key="13">
    <source>
        <dbReference type="ARBA" id="ARBA00022917"/>
    </source>
</evidence>
<reference evidence="19" key="1">
    <citation type="submission" date="2017-02" db="EMBL/GenBank/DDBJ databases">
        <authorList>
            <person name="Varghese N."/>
            <person name="Submissions S."/>
        </authorList>
    </citation>
    <scope>NUCLEOTIDE SEQUENCE [LARGE SCALE GENOMIC DNA]</scope>
    <source>
        <strain evidence="19">DSM 24091</strain>
    </source>
</reference>
<dbReference type="SUPFAM" id="SSF57770">
    <property type="entry name" value="Methionyl-tRNA synthetase (MetRS), Zn-domain"/>
    <property type="match status" value="1"/>
</dbReference>
<dbReference type="PANTHER" id="PTHR45765:SF1">
    <property type="entry name" value="METHIONINE--TRNA LIGASE, CYTOPLASMIC"/>
    <property type="match status" value="1"/>
</dbReference>
<dbReference type="FunFam" id="2.40.50.140:FF:000042">
    <property type="entry name" value="Methionine--tRNA ligase"/>
    <property type="match status" value="1"/>
</dbReference>
<comment type="similarity">
    <text evidence="3 16">Belongs to the class-I aminoacyl-tRNA synthetase family. MetG type 1 subfamily.</text>
</comment>
<dbReference type="OrthoDB" id="9810191at2"/>
<dbReference type="NCBIfam" id="TIGR00398">
    <property type="entry name" value="metG"/>
    <property type="match status" value="1"/>
</dbReference>
<dbReference type="InterPro" id="IPR014758">
    <property type="entry name" value="Met-tRNA_synth"/>
</dbReference>
<dbReference type="PRINTS" id="PR01041">
    <property type="entry name" value="TRNASYNTHMET"/>
</dbReference>
<keyword evidence="7 16" id="KW-0436">Ligase</keyword>
<dbReference type="InterPro" id="IPR033911">
    <property type="entry name" value="MetRS_core"/>
</dbReference>